<dbReference type="RefSeq" id="WP_073476148.1">
    <property type="nucleotide sequence ID" value="NZ_FQZU01000013.1"/>
</dbReference>
<name>A0A1M6MX35_9BACT</name>
<keyword evidence="3" id="KW-1185">Reference proteome</keyword>
<dbReference type="OrthoDB" id="9869961at2"/>
<sequence>MNRFLSVACATMACALALVAWIPQPAAAEFSPDPETDFIIDVDKVIYTDQAGRIIVDDFSVQPFPGEQIAYFDVSQYAAGHEGVYDYNIQADKEFTPAAYLNRVMNDSDQEYFLRLALDQEEGDFGWFPLVMGDGTARNIDLSVKFTNFRNVTESQIGYHFQLAAGGCTLTGLWFTGTRANGKTYRDALIFFGSITDDDGTTYPVSDTDGYPLEAIITDTSDPDQTTVTLRLIISTYNQDDTAYQGGLLSASYKINDEDTVAFFEGSTLNVRQVTGYDGTYTDDQGVEHSYDQGDSVGYYSFPFIHMFTKKYTAGSRSKTTTVIDEHVGGTCFIDNAFAKPSQESKIINPTWLWKSRP</sequence>
<evidence type="ECO:0000313" key="3">
    <source>
        <dbReference type="Proteomes" id="UP000183994"/>
    </source>
</evidence>
<accession>A0A1M6MX35</accession>
<organism evidence="2 3">
    <name type="scientific">Desulfatibacillum alkenivorans DSM 16219</name>
    <dbReference type="NCBI Taxonomy" id="1121393"/>
    <lineage>
        <taxon>Bacteria</taxon>
        <taxon>Pseudomonadati</taxon>
        <taxon>Thermodesulfobacteriota</taxon>
        <taxon>Desulfobacteria</taxon>
        <taxon>Desulfobacterales</taxon>
        <taxon>Desulfatibacillaceae</taxon>
        <taxon>Desulfatibacillum</taxon>
    </lineage>
</organism>
<evidence type="ECO:0000256" key="1">
    <source>
        <dbReference type="SAM" id="SignalP"/>
    </source>
</evidence>
<reference evidence="3" key="1">
    <citation type="submission" date="2016-11" db="EMBL/GenBank/DDBJ databases">
        <authorList>
            <person name="Varghese N."/>
            <person name="Submissions S."/>
        </authorList>
    </citation>
    <scope>NUCLEOTIDE SEQUENCE [LARGE SCALE GENOMIC DNA]</scope>
    <source>
        <strain evidence="3">DSM 16219</strain>
    </source>
</reference>
<evidence type="ECO:0000313" key="2">
    <source>
        <dbReference type="EMBL" id="SHJ87853.1"/>
    </source>
</evidence>
<dbReference type="Proteomes" id="UP000183994">
    <property type="component" value="Unassembled WGS sequence"/>
</dbReference>
<feature type="signal peptide" evidence="1">
    <location>
        <begin position="1"/>
        <end position="28"/>
    </location>
</feature>
<protein>
    <submittedName>
        <fullName evidence="2">Uncharacterized protein</fullName>
    </submittedName>
</protein>
<proteinExistence type="predicted"/>
<dbReference type="AlphaFoldDB" id="A0A1M6MX35"/>
<keyword evidence="1" id="KW-0732">Signal</keyword>
<gene>
    <name evidence="2" type="ORF">SAMN02745216_02467</name>
</gene>
<dbReference type="EMBL" id="FQZU01000013">
    <property type="protein sequence ID" value="SHJ87853.1"/>
    <property type="molecule type" value="Genomic_DNA"/>
</dbReference>
<feature type="chain" id="PRO_5012070628" evidence="1">
    <location>
        <begin position="29"/>
        <end position="358"/>
    </location>
</feature>